<dbReference type="InterPro" id="IPR045407">
    <property type="entry name" value="DUF6512"/>
</dbReference>
<feature type="transmembrane region" description="Helical" evidence="1">
    <location>
        <begin position="12"/>
        <end position="29"/>
    </location>
</feature>
<dbReference type="Proteomes" id="UP000886887">
    <property type="component" value="Unassembled WGS sequence"/>
</dbReference>
<reference evidence="2" key="2">
    <citation type="journal article" date="2021" name="PeerJ">
        <title>Extensive microbial diversity within the chicken gut microbiome revealed by metagenomics and culture.</title>
        <authorList>
            <person name="Gilroy R."/>
            <person name="Ravi A."/>
            <person name="Getino M."/>
            <person name="Pursley I."/>
            <person name="Horton D.L."/>
            <person name="Alikhan N.F."/>
            <person name="Baker D."/>
            <person name="Gharbi K."/>
            <person name="Hall N."/>
            <person name="Watson M."/>
            <person name="Adriaenssens E.M."/>
            <person name="Foster-Nyarko E."/>
            <person name="Jarju S."/>
            <person name="Secka A."/>
            <person name="Antonio M."/>
            <person name="Oren A."/>
            <person name="Chaudhuri R.R."/>
            <person name="La Ragione R."/>
            <person name="Hildebrand F."/>
            <person name="Pallen M.J."/>
        </authorList>
    </citation>
    <scope>NUCLEOTIDE SEQUENCE</scope>
    <source>
        <strain evidence="2">ChiSxjej2B14-6234</strain>
    </source>
</reference>
<sequence>MDLTGRARRWNRCGYVVLLIVGAAWHFLFDLSGQNVVVGAVTPVNESVWEHGKLLLFPICLWWLLGMALIRPMRADWPQGDVDVERRQARWLLGACVAALTALAVMFAGYYTLTGALGVHALWLDLLIFALSLAAGQAAGVHAFAKGVRSRRTRIVAIALLAAVLACSIVFTYWTPQLPIFYCPVTQTYGLP</sequence>
<keyword evidence="1" id="KW-0472">Membrane</keyword>
<proteinExistence type="predicted"/>
<accession>A0A9D0Z870</accession>
<organism evidence="2 3">
    <name type="scientific">Candidatus Onthenecus intestinigallinarum</name>
    <dbReference type="NCBI Taxonomy" id="2840875"/>
    <lineage>
        <taxon>Bacteria</taxon>
        <taxon>Bacillati</taxon>
        <taxon>Bacillota</taxon>
        <taxon>Clostridia</taxon>
        <taxon>Eubacteriales</taxon>
        <taxon>Candidatus Onthenecus</taxon>
    </lineage>
</organism>
<dbReference type="EMBL" id="DVFJ01000006">
    <property type="protein sequence ID" value="HIQ71006.1"/>
    <property type="molecule type" value="Genomic_DNA"/>
</dbReference>
<evidence type="ECO:0000313" key="3">
    <source>
        <dbReference type="Proteomes" id="UP000886887"/>
    </source>
</evidence>
<comment type="caution">
    <text evidence="2">The sequence shown here is derived from an EMBL/GenBank/DDBJ whole genome shotgun (WGS) entry which is preliminary data.</text>
</comment>
<feature type="transmembrane region" description="Helical" evidence="1">
    <location>
        <begin position="54"/>
        <end position="70"/>
    </location>
</feature>
<dbReference type="AlphaFoldDB" id="A0A9D0Z870"/>
<feature type="transmembrane region" description="Helical" evidence="1">
    <location>
        <begin position="91"/>
        <end position="111"/>
    </location>
</feature>
<protein>
    <submittedName>
        <fullName evidence="2">Uncharacterized protein</fullName>
    </submittedName>
</protein>
<feature type="transmembrane region" description="Helical" evidence="1">
    <location>
        <begin position="155"/>
        <end position="174"/>
    </location>
</feature>
<reference evidence="2" key="1">
    <citation type="submission" date="2020-10" db="EMBL/GenBank/DDBJ databases">
        <authorList>
            <person name="Gilroy R."/>
        </authorList>
    </citation>
    <scope>NUCLEOTIDE SEQUENCE</scope>
    <source>
        <strain evidence="2">ChiSxjej2B14-6234</strain>
    </source>
</reference>
<keyword evidence="1" id="KW-1133">Transmembrane helix</keyword>
<feature type="transmembrane region" description="Helical" evidence="1">
    <location>
        <begin position="123"/>
        <end position="143"/>
    </location>
</feature>
<dbReference type="Pfam" id="PF20122">
    <property type="entry name" value="DUF6512"/>
    <property type="match status" value="1"/>
</dbReference>
<gene>
    <name evidence="2" type="ORF">IAB73_02195</name>
</gene>
<keyword evidence="1" id="KW-0812">Transmembrane</keyword>
<evidence type="ECO:0000256" key="1">
    <source>
        <dbReference type="SAM" id="Phobius"/>
    </source>
</evidence>
<evidence type="ECO:0000313" key="2">
    <source>
        <dbReference type="EMBL" id="HIQ71006.1"/>
    </source>
</evidence>
<name>A0A9D0Z870_9FIRM</name>